<dbReference type="PANTHER" id="PTHR10098:SF108">
    <property type="entry name" value="TETRATRICOPEPTIDE REPEAT PROTEIN 28"/>
    <property type="match status" value="1"/>
</dbReference>
<evidence type="ECO:0000313" key="2">
    <source>
        <dbReference type="Proteomes" id="UP001596004"/>
    </source>
</evidence>
<dbReference type="Gene3D" id="1.25.40.10">
    <property type="entry name" value="Tetratricopeptide repeat domain"/>
    <property type="match status" value="4"/>
</dbReference>
<evidence type="ECO:0000313" key="1">
    <source>
        <dbReference type="EMBL" id="MFC4532696.1"/>
    </source>
</evidence>
<dbReference type="PANTHER" id="PTHR10098">
    <property type="entry name" value="RAPSYN-RELATED"/>
    <property type="match status" value="1"/>
</dbReference>
<dbReference type="EMBL" id="JBHSFP010000011">
    <property type="protein sequence ID" value="MFC4532696.1"/>
    <property type="molecule type" value="Genomic_DNA"/>
</dbReference>
<gene>
    <name evidence="1" type="ORF">ACFO60_18115</name>
</gene>
<dbReference type="SMART" id="SM00028">
    <property type="entry name" value="TPR"/>
    <property type="match status" value="14"/>
</dbReference>
<dbReference type="Proteomes" id="UP001596004">
    <property type="component" value="Unassembled WGS sequence"/>
</dbReference>
<reference evidence="2" key="1">
    <citation type="journal article" date="2019" name="Int. J. Syst. Evol. Microbiol.">
        <title>The Global Catalogue of Microorganisms (GCM) 10K type strain sequencing project: providing services to taxonomists for standard genome sequencing and annotation.</title>
        <authorList>
            <consortium name="The Broad Institute Genomics Platform"/>
            <consortium name="The Broad Institute Genome Sequencing Center for Infectious Disease"/>
            <person name="Wu L."/>
            <person name="Ma J."/>
        </authorList>
    </citation>
    <scope>NUCLEOTIDE SEQUENCE [LARGE SCALE GENOMIC DNA]</scope>
    <source>
        <strain evidence="2">CGMCC 4.7132</strain>
    </source>
</reference>
<dbReference type="InterPro" id="IPR011990">
    <property type="entry name" value="TPR-like_helical_dom_sf"/>
</dbReference>
<dbReference type="RefSeq" id="WP_380841564.1">
    <property type="nucleotide sequence ID" value="NZ_JBHSFP010000011.1"/>
</dbReference>
<dbReference type="SUPFAM" id="SSF48452">
    <property type="entry name" value="TPR-like"/>
    <property type="match status" value="4"/>
</dbReference>
<name>A0ABV9CIB8_9ACTN</name>
<dbReference type="InterPro" id="IPR019734">
    <property type="entry name" value="TPR_rpt"/>
</dbReference>
<dbReference type="SUPFAM" id="SSF52540">
    <property type="entry name" value="P-loop containing nucleoside triphosphate hydrolases"/>
    <property type="match status" value="1"/>
</dbReference>
<dbReference type="Pfam" id="PF13374">
    <property type="entry name" value="TPR_10"/>
    <property type="match status" value="4"/>
</dbReference>
<sequence>MTAAGDFQAGPEDVQQHVHAVAGNAYGAIGADIHIFGNGTPVYLLFRYSPSRGYEPGAPAAQPSRLLDARAEVVTFSGRQDDVAALVAWREAAPRTAVRWLHGPGGQGKTRLARHFAALSDARGWLVVDAVQGTDAYPPTAGGQDLRLADLQGVLLIVDYADRWPVSYLSWLFQNRLLRQDVPVRVLLLARSAQAWPAVRGKIAKLRSGIETSTHSLAGLPEGDDVRADMFRVARDDFGAHFGAVTAEDLLAIRPPRSLRHPDFGLTLAVHMAALAAVDARARGRGLPEDMVGLTVYLLDREHENWRQLYENAAAGLSFATSDRVMSRVVFTATLVGPARREEAVRILGRVLPEVPAERTLAEHAVCYPPADPERAGVLEPLMPDRLAEDYLALTLDGHGHPDHQADPWSNEVPEKLFRPGFGEPYPAHAPRVLTFLNAAAERWPHVLDVLQTLHHDLPLREHVTLDIPAAQVAIRLAGRVLASTEDPSALADAHRDLATAYARTGRRAEAVREADQAVGILRRLSAEDPETYLFGLAAALHGLGMALDASGRTAEAVAAVEEAVAIMRRHSTSKYQYLRALAPALDDFGNLLDLVDRRDEALAVTQEAVAIRRQLTAAPAPQIREVDGFRIANVNMDKANLGDELTYLTKSLDNLGLRLGADGRPADAVVPAAEALSIRRRLAQDDPEAYLPWLAISLHNTGLWLHDVGILDEAHELVTESVAIRRRVAAVNPAVYRPELDRSQDLLHRVEEARAAWATPRGPRSEPTSLLAELDAVRATTPGRTADEAALVVYERALAIARERRHLGNEAACLVNLGSVLRRLGRGEEAVAASTRALALFQDMGDPARLARARGNLGSALRDSGRLPEAADMLRAAVADFTALEEWTDAGIALNNLAHVHLDADHPDDAEPAARKAVEIFRDRGDRRHEAEVMLTLGKTLQKQGRYEESMAVHMDNRELCEEIHDQHRFAQVLRAAGDTLWHMEMYGEAAEAYYASARSFDDLGDREGFAESTLNLGMAHRLNGDIRMAAHDLRTAADVYDTLGERYAMATALRHLGGVLRADGQPLPAATALRRSAEILRDLGRPRDEAAVLAELAVAQLQDNLYEAALATSRAALRVCRETGDRDGERRALNALALALRYLNHLDEAIMVHREELGLARDLDTSELTADALHDLGTTLRYAGRYRDSASVLRRAAAIHRQAGAREKLRLTMTNLTMTRRARLRLGGVARMLARCYARFRTVRGLRRLAAGTPTAAIRDFRIAYDTWIMARERRSEGIAVLGLATALLQAGELPEAARAGDFAAQIFHHSGDAALERRAALVHERATAEVSPPRD</sequence>
<keyword evidence="2" id="KW-1185">Reference proteome</keyword>
<comment type="caution">
    <text evidence="1">The sequence shown here is derived from an EMBL/GenBank/DDBJ whole genome shotgun (WGS) entry which is preliminary data.</text>
</comment>
<dbReference type="Pfam" id="PF13424">
    <property type="entry name" value="TPR_12"/>
    <property type="match status" value="1"/>
</dbReference>
<protein>
    <submittedName>
        <fullName evidence="1">Tetratricopeptide repeat protein</fullName>
    </submittedName>
</protein>
<accession>A0ABV9CIB8</accession>
<dbReference type="InterPro" id="IPR027417">
    <property type="entry name" value="P-loop_NTPase"/>
</dbReference>
<proteinExistence type="predicted"/>
<organism evidence="1 2">
    <name type="scientific">Sphaerisporangium dianthi</name>
    <dbReference type="NCBI Taxonomy" id="1436120"/>
    <lineage>
        <taxon>Bacteria</taxon>
        <taxon>Bacillati</taxon>
        <taxon>Actinomycetota</taxon>
        <taxon>Actinomycetes</taxon>
        <taxon>Streptosporangiales</taxon>
        <taxon>Streptosporangiaceae</taxon>
        <taxon>Sphaerisporangium</taxon>
    </lineage>
</organism>